<reference evidence="8 9" key="1">
    <citation type="submission" date="2020-02" db="EMBL/GenBank/DDBJ databases">
        <title>Genome sequence of the type strain CCBAU10050 of Rhizobium daejeonense.</title>
        <authorList>
            <person name="Gao J."/>
            <person name="Sun J."/>
        </authorList>
    </citation>
    <scope>NUCLEOTIDE SEQUENCE [LARGE SCALE GENOMIC DNA]</scope>
    <source>
        <strain evidence="8 9">CCBAU10050</strain>
    </source>
</reference>
<comment type="caution">
    <text evidence="8">The sequence shown here is derived from an EMBL/GenBank/DDBJ whole genome shotgun (WGS) entry which is preliminary data.</text>
</comment>
<proteinExistence type="predicted"/>
<dbReference type="Proteomes" id="UP000477849">
    <property type="component" value="Unassembled WGS sequence"/>
</dbReference>
<keyword evidence="3 7" id="KW-0812">Transmembrane</keyword>
<feature type="transmembrane region" description="Helical" evidence="7">
    <location>
        <begin position="291"/>
        <end position="315"/>
    </location>
</feature>
<feature type="transmembrane region" description="Helical" evidence="7">
    <location>
        <begin position="20"/>
        <end position="38"/>
    </location>
</feature>
<protein>
    <submittedName>
        <fullName evidence="8">Uncharacterized protein</fullName>
    </submittedName>
</protein>
<dbReference type="GO" id="GO:0006629">
    <property type="term" value="P:lipid metabolic process"/>
    <property type="evidence" value="ECO:0007669"/>
    <property type="project" value="TreeGrafter"/>
</dbReference>
<evidence type="ECO:0000256" key="6">
    <source>
        <dbReference type="ARBA" id="ARBA00023136"/>
    </source>
</evidence>
<evidence type="ECO:0000313" key="8">
    <source>
        <dbReference type="EMBL" id="NGO65080.1"/>
    </source>
</evidence>
<dbReference type="AlphaFoldDB" id="A0A6M1S780"/>
<dbReference type="InterPro" id="IPR012430">
    <property type="entry name" value="TMEM43_fam"/>
</dbReference>
<evidence type="ECO:0000256" key="1">
    <source>
        <dbReference type="ARBA" id="ARBA00004127"/>
    </source>
</evidence>
<dbReference type="PANTHER" id="PTHR13416:SF2">
    <property type="entry name" value="TRANSMEMBRANE PROTEIN 43"/>
    <property type="match status" value="1"/>
</dbReference>
<dbReference type="GO" id="GO:0012505">
    <property type="term" value="C:endomembrane system"/>
    <property type="evidence" value="ECO:0007669"/>
    <property type="project" value="UniProtKB-SubCell"/>
</dbReference>
<keyword evidence="5 7" id="KW-1133">Transmembrane helix</keyword>
<dbReference type="EMBL" id="JAAKZH010000004">
    <property type="protein sequence ID" value="NGO65080.1"/>
    <property type="molecule type" value="Genomic_DNA"/>
</dbReference>
<evidence type="ECO:0000256" key="2">
    <source>
        <dbReference type="ARBA" id="ARBA00004586"/>
    </source>
</evidence>
<sequence length="387" mass="41155">MSFTETTRTSWFARLKNALIGFLIGIVLVIGSIWALVWNEGRSIKTYRALGEGASIVVSVGADEVSPSNEGKLVHVSGKVKAGGVPSDEEFGVAADGALAIRREVEMYQWVESSESTTEKKLGGSEETVTTYKYAREWQQGRENSSDFRQPEGHENPQLIVESQNFTVDTATVGAFTVSGEDIAYLGMQTDLKVTEEEARGAADALSRPVHVDRGGLYAGANVSTPAIGDIRISYTRADLGEASLVAVQEGGSLKPYTTTNGREIFLTASGNVDATQMFADAEAENSLITWLVRAGGMIGLFIGFSLIFSILGVIADVVPFFGSLVGFGTGLVALVLTALIGPLVIAIGWFAYRPLLSLGLLAGGAVVAFGIIWRRRGKPSATAFGR</sequence>
<dbReference type="Pfam" id="PF07787">
    <property type="entry name" value="TMEM43"/>
    <property type="match status" value="1"/>
</dbReference>
<name>A0A6M1S780_9HYPH</name>
<evidence type="ECO:0000256" key="7">
    <source>
        <dbReference type="SAM" id="Phobius"/>
    </source>
</evidence>
<evidence type="ECO:0000313" key="9">
    <source>
        <dbReference type="Proteomes" id="UP000477849"/>
    </source>
</evidence>
<organism evidence="8 9">
    <name type="scientific">Rhizobium daejeonense</name>
    <dbReference type="NCBI Taxonomy" id="240521"/>
    <lineage>
        <taxon>Bacteria</taxon>
        <taxon>Pseudomonadati</taxon>
        <taxon>Pseudomonadota</taxon>
        <taxon>Alphaproteobacteria</taxon>
        <taxon>Hyphomicrobiales</taxon>
        <taxon>Rhizobiaceae</taxon>
        <taxon>Rhizobium/Agrobacterium group</taxon>
        <taxon>Rhizobium</taxon>
    </lineage>
</organism>
<feature type="transmembrane region" description="Helical" evidence="7">
    <location>
        <begin position="321"/>
        <end position="349"/>
    </location>
</feature>
<keyword evidence="6 7" id="KW-0472">Membrane</keyword>
<gene>
    <name evidence="8" type="ORF">G6N76_15530</name>
</gene>
<feature type="transmembrane region" description="Helical" evidence="7">
    <location>
        <begin position="356"/>
        <end position="374"/>
    </location>
</feature>
<dbReference type="RefSeq" id="WP_163902606.1">
    <property type="nucleotide sequence ID" value="NZ_CP048427.1"/>
</dbReference>
<keyword evidence="9" id="KW-1185">Reference proteome</keyword>
<evidence type="ECO:0000256" key="4">
    <source>
        <dbReference type="ARBA" id="ARBA00022824"/>
    </source>
</evidence>
<accession>A0A6M1S780</accession>
<dbReference type="PANTHER" id="PTHR13416">
    <property type="match status" value="1"/>
</dbReference>
<comment type="subcellular location">
    <subcellularLocation>
        <location evidence="1">Endomembrane system</location>
        <topology evidence="1">Multi-pass membrane protein</topology>
    </subcellularLocation>
    <subcellularLocation>
        <location evidence="2">Endoplasmic reticulum membrane</location>
    </subcellularLocation>
</comment>
<dbReference type="GO" id="GO:0071763">
    <property type="term" value="P:nuclear membrane organization"/>
    <property type="evidence" value="ECO:0007669"/>
    <property type="project" value="TreeGrafter"/>
</dbReference>
<evidence type="ECO:0000256" key="5">
    <source>
        <dbReference type="ARBA" id="ARBA00022989"/>
    </source>
</evidence>
<evidence type="ECO:0000256" key="3">
    <source>
        <dbReference type="ARBA" id="ARBA00022692"/>
    </source>
</evidence>
<keyword evidence="4" id="KW-0256">Endoplasmic reticulum</keyword>